<dbReference type="AlphaFoldDB" id="A0A5B7FJC5"/>
<reference evidence="1 2" key="1">
    <citation type="submission" date="2019-05" db="EMBL/GenBank/DDBJ databases">
        <title>Another draft genome of Portunus trituberculatus and its Hox gene families provides insights of decapod evolution.</title>
        <authorList>
            <person name="Jeong J.-H."/>
            <person name="Song I."/>
            <person name="Kim S."/>
            <person name="Choi T."/>
            <person name="Kim D."/>
            <person name="Ryu S."/>
            <person name="Kim W."/>
        </authorList>
    </citation>
    <scope>NUCLEOTIDE SEQUENCE [LARGE SCALE GENOMIC DNA]</scope>
    <source>
        <tissue evidence="1">Muscle</tissue>
    </source>
</reference>
<organism evidence="1 2">
    <name type="scientific">Portunus trituberculatus</name>
    <name type="common">Swimming crab</name>
    <name type="synonym">Neptunus trituberculatus</name>
    <dbReference type="NCBI Taxonomy" id="210409"/>
    <lineage>
        <taxon>Eukaryota</taxon>
        <taxon>Metazoa</taxon>
        <taxon>Ecdysozoa</taxon>
        <taxon>Arthropoda</taxon>
        <taxon>Crustacea</taxon>
        <taxon>Multicrustacea</taxon>
        <taxon>Malacostraca</taxon>
        <taxon>Eumalacostraca</taxon>
        <taxon>Eucarida</taxon>
        <taxon>Decapoda</taxon>
        <taxon>Pleocyemata</taxon>
        <taxon>Brachyura</taxon>
        <taxon>Eubrachyura</taxon>
        <taxon>Portunoidea</taxon>
        <taxon>Portunidae</taxon>
        <taxon>Portuninae</taxon>
        <taxon>Portunus</taxon>
    </lineage>
</organism>
<evidence type="ECO:0000313" key="1">
    <source>
        <dbReference type="EMBL" id="MPC45605.1"/>
    </source>
</evidence>
<gene>
    <name evidence="1" type="ORF">E2C01_039310</name>
</gene>
<evidence type="ECO:0000313" key="2">
    <source>
        <dbReference type="Proteomes" id="UP000324222"/>
    </source>
</evidence>
<name>A0A5B7FJC5_PORTR</name>
<proteinExistence type="predicted"/>
<protein>
    <recommendedName>
        <fullName evidence="3">Endonuclease/exonuclease/phosphatase domain-containing protein</fullName>
    </recommendedName>
</protein>
<keyword evidence="2" id="KW-1185">Reference proteome</keyword>
<accession>A0A5B7FJC5</accession>
<dbReference type="Proteomes" id="UP000324222">
    <property type="component" value="Unassembled WGS sequence"/>
</dbReference>
<sequence>MLSDIAGCFGGMLSEGRRAAADAVIVLNQGGVVRVLSTRGAEQLVQHPTHIPDRLGDTPNILDFFLTSTPFAYAVTQSSPLGSSGHNLIFVSCPISPIPPQDLPKQRCLCHFDSASWRDLRKYFADFPWNDYCFHVKRPISLCGMHNRGDSVWHGGAHSSFFLST</sequence>
<dbReference type="EMBL" id="VSRR010006809">
    <property type="protein sequence ID" value="MPC45605.1"/>
    <property type="molecule type" value="Genomic_DNA"/>
</dbReference>
<evidence type="ECO:0008006" key="3">
    <source>
        <dbReference type="Google" id="ProtNLM"/>
    </source>
</evidence>
<comment type="caution">
    <text evidence="1">The sequence shown here is derived from an EMBL/GenBank/DDBJ whole genome shotgun (WGS) entry which is preliminary data.</text>
</comment>